<organism evidence="1 2">
    <name type="scientific">Vermiconidia calcicola</name>
    <dbReference type="NCBI Taxonomy" id="1690605"/>
    <lineage>
        <taxon>Eukaryota</taxon>
        <taxon>Fungi</taxon>
        <taxon>Dikarya</taxon>
        <taxon>Ascomycota</taxon>
        <taxon>Pezizomycotina</taxon>
        <taxon>Dothideomycetes</taxon>
        <taxon>Dothideomycetidae</taxon>
        <taxon>Mycosphaerellales</taxon>
        <taxon>Extremaceae</taxon>
        <taxon>Vermiconidia</taxon>
    </lineage>
</organism>
<sequence length="336" mass="36638">MSSKIPDCYICLKSFPTSRALLAHASCNGEERPFVCERCGKKFLTYGGQCDHEVDYGQLPYERLPHACAICGKGAANPAGSKIHVRNCYERAELKRRGELEWKKLTVAQEGDWRSLGPSLQRETTRTAVKAPAWSHLHHSYKPPSKFAAEHSSAHQPDDTREAVAAESLLSLSTLPRDFSIQQHSGSGARDLGPGRLIDTTSNARQVSAPGGTPNGQQVPAAPKSDYMQQLHHNQQMLARAQQNMQSQQQGGIAGINLPGNGMGQSFGGQQQGEIRPSQEANISRGPKISPPSPAHPDPIQQVNALSRPLQRPRNPVLIPSLDFLLPAIAAYFYTT</sequence>
<evidence type="ECO:0000313" key="1">
    <source>
        <dbReference type="EMBL" id="KAK3708123.1"/>
    </source>
</evidence>
<name>A0ACC3N1L5_9PEZI</name>
<proteinExistence type="predicted"/>
<evidence type="ECO:0000313" key="2">
    <source>
        <dbReference type="Proteomes" id="UP001281147"/>
    </source>
</evidence>
<comment type="caution">
    <text evidence="1">The sequence shown here is derived from an EMBL/GenBank/DDBJ whole genome shotgun (WGS) entry which is preliminary data.</text>
</comment>
<keyword evidence="2" id="KW-1185">Reference proteome</keyword>
<gene>
    <name evidence="1" type="primary">SALL2</name>
    <name evidence="1" type="ORF">LTR37_011627</name>
</gene>
<reference evidence="1" key="1">
    <citation type="submission" date="2023-07" db="EMBL/GenBank/DDBJ databases">
        <title>Black Yeasts Isolated from many extreme environments.</title>
        <authorList>
            <person name="Coleine C."/>
            <person name="Stajich J.E."/>
            <person name="Selbmann L."/>
        </authorList>
    </citation>
    <scope>NUCLEOTIDE SEQUENCE</scope>
    <source>
        <strain evidence="1">CCFEE 5714</strain>
    </source>
</reference>
<dbReference type="Proteomes" id="UP001281147">
    <property type="component" value="Unassembled WGS sequence"/>
</dbReference>
<protein>
    <submittedName>
        <fullName evidence="1">Neural tube development</fullName>
    </submittedName>
</protein>
<accession>A0ACC3N1L5</accession>
<dbReference type="EMBL" id="JAUTXU010000103">
    <property type="protein sequence ID" value="KAK3708123.1"/>
    <property type="molecule type" value="Genomic_DNA"/>
</dbReference>